<feature type="signal peptide" evidence="1">
    <location>
        <begin position="1"/>
        <end position="28"/>
    </location>
</feature>
<evidence type="ECO:0000313" key="2">
    <source>
        <dbReference type="Proteomes" id="UP000095287"/>
    </source>
</evidence>
<name>A0A1I7ZW74_9BILA</name>
<dbReference type="AlphaFoldDB" id="A0A1I7ZW74"/>
<protein>
    <submittedName>
        <fullName evidence="3">Secreted protein</fullName>
    </submittedName>
</protein>
<keyword evidence="2" id="KW-1185">Reference proteome</keyword>
<organism evidence="2 3">
    <name type="scientific">Steinernema glaseri</name>
    <dbReference type="NCBI Taxonomy" id="37863"/>
    <lineage>
        <taxon>Eukaryota</taxon>
        <taxon>Metazoa</taxon>
        <taxon>Ecdysozoa</taxon>
        <taxon>Nematoda</taxon>
        <taxon>Chromadorea</taxon>
        <taxon>Rhabditida</taxon>
        <taxon>Tylenchina</taxon>
        <taxon>Panagrolaimomorpha</taxon>
        <taxon>Strongyloidoidea</taxon>
        <taxon>Steinernematidae</taxon>
        <taxon>Steinernema</taxon>
    </lineage>
</organism>
<dbReference type="WBParaSite" id="L893_g30395.t1">
    <property type="protein sequence ID" value="L893_g30395.t1"/>
    <property type="gene ID" value="L893_g30395"/>
</dbReference>
<dbReference type="Proteomes" id="UP000095287">
    <property type="component" value="Unplaced"/>
</dbReference>
<sequence>MTSLASPAATMNTVLPFLLLLCATFVTSASIVKNYDLSEFCKNTVGGRCHNWLFRFGDEAPEVSVEKGHTTHPHIKPGK</sequence>
<reference evidence="3" key="1">
    <citation type="submission" date="2016-11" db="UniProtKB">
        <authorList>
            <consortium name="WormBaseParasite"/>
        </authorList>
    </citation>
    <scope>IDENTIFICATION</scope>
</reference>
<keyword evidence="1" id="KW-0732">Signal</keyword>
<accession>A0A1I7ZW74</accession>
<feature type="chain" id="PRO_5009313912" evidence="1">
    <location>
        <begin position="29"/>
        <end position="79"/>
    </location>
</feature>
<evidence type="ECO:0000313" key="3">
    <source>
        <dbReference type="WBParaSite" id="L893_g30395.t1"/>
    </source>
</evidence>
<evidence type="ECO:0000256" key="1">
    <source>
        <dbReference type="SAM" id="SignalP"/>
    </source>
</evidence>
<proteinExistence type="predicted"/>